<name>A0ABU0TIM0_9FLAO</name>
<evidence type="ECO:0000313" key="2">
    <source>
        <dbReference type="Proteomes" id="UP001225072"/>
    </source>
</evidence>
<reference evidence="1 2" key="1">
    <citation type="submission" date="2023-07" db="EMBL/GenBank/DDBJ databases">
        <title>Functional and genomic diversity of the sorghum phyllosphere microbiome.</title>
        <authorList>
            <person name="Shade A."/>
        </authorList>
    </citation>
    <scope>NUCLEOTIDE SEQUENCE [LARGE SCALE GENOMIC DNA]</scope>
    <source>
        <strain evidence="1 2">SORGH_AS_1064</strain>
    </source>
</reference>
<comment type="caution">
    <text evidence="1">The sequence shown here is derived from an EMBL/GenBank/DDBJ whole genome shotgun (WGS) entry which is preliminary data.</text>
</comment>
<sequence length="79" mass="9161">MMMSFLKETEEIERIIKMEHTAGAYSLFLHMFLKSTEEITLIPNRLSKFGSRTTYSVLSVPIDHKPIIFSNLTHGKEMI</sequence>
<organism evidence="1 2">
    <name type="scientific">Chryseobacterium camelliae</name>
    <dbReference type="NCBI Taxonomy" id="1265445"/>
    <lineage>
        <taxon>Bacteria</taxon>
        <taxon>Pseudomonadati</taxon>
        <taxon>Bacteroidota</taxon>
        <taxon>Flavobacteriia</taxon>
        <taxon>Flavobacteriales</taxon>
        <taxon>Weeksellaceae</taxon>
        <taxon>Chryseobacterium group</taxon>
        <taxon>Chryseobacterium</taxon>
    </lineage>
</organism>
<keyword evidence="2" id="KW-1185">Reference proteome</keyword>
<protein>
    <submittedName>
        <fullName evidence="1">Uncharacterized protein</fullName>
    </submittedName>
</protein>
<dbReference type="Proteomes" id="UP001225072">
    <property type="component" value="Unassembled WGS sequence"/>
</dbReference>
<gene>
    <name evidence="1" type="ORF">QE404_002041</name>
</gene>
<evidence type="ECO:0000313" key="1">
    <source>
        <dbReference type="EMBL" id="MDQ1096894.1"/>
    </source>
</evidence>
<proteinExistence type="predicted"/>
<dbReference type="RefSeq" id="WP_307450036.1">
    <property type="nucleotide sequence ID" value="NZ_JAUTAL010000001.1"/>
</dbReference>
<accession>A0ABU0TIM0</accession>
<dbReference type="EMBL" id="JAUTAL010000001">
    <property type="protein sequence ID" value="MDQ1096894.1"/>
    <property type="molecule type" value="Genomic_DNA"/>
</dbReference>